<evidence type="ECO:0000256" key="5">
    <source>
        <dbReference type="ARBA" id="ARBA00023004"/>
    </source>
</evidence>
<dbReference type="GO" id="GO:0020037">
    <property type="term" value="F:heme binding"/>
    <property type="evidence" value="ECO:0007669"/>
    <property type="project" value="InterPro"/>
</dbReference>
<dbReference type="RefSeq" id="WP_073851681.1">
    <property type="nucleotide sequence ID" value="NZ_LVWA01000004.1"/>
</dbReference>
<dbReference type="InterPro" id="IPR007360">
    <property type="entry name" value="SirB"/>
</dbReference>
<keyword evidence="4" id="KW-0249">Electron transport</keyword>
<organism evidence="9 10">
    <name type="scientific">Pontibacter flavimaris</name>
    <dbReference type="NCBI Taxonomy" id="1797110"/>
    <lineage>
        <taxon>Bacteria</taxon>
        <taxon>Pseudomonadati</taxon>
        <taxon>Bacteroidota</taxon>
        <taxon>Cytophagia</taxon>
        <taxon>Cytophagales</taxon>
        <taxon>Hymenobacteraceae</taxon>
        <taxon>Pontibacter</taxon>
    </lineage>
</organism>
<dbReference type="GO" id="GO:0009055">
    <property type="term" value="F:electron transfer activity"/>
    <property type="evidence" value="ECO:0007669"/>
    <property type="project" value="InterPro"/>
</dbReference>
<dbReference type="OrthoDB" id="9811395at2"/>
<feature type="domain" description="Cytochrome c" evidence="8">
    <location>
        <begin position="166"/>
        <end position="241"/>
    </location>
</feature>
<reference evidence="9 10" key="1">
    <citation type="submission" date="2016-03" db="EMBL/GenBank/DDBJ databases">
        <title>Genome sequence of Pontibacter sp. nov., of the family cytophagaceae, isolated from marine sediment of the Yellow Sea, China.</title>
        <authorList>
            <person name="Zhang G."/>
            <person name="Zhang R."/>
        </authorList>
    </citation>
    <scope>NUCLEOTIDE SEQUENCE [LARGE SCALE GENOMIC DNA]</scope>
    <source>
        <strain evidence="9 10">S10-8</strain>
    </source>
</reference>
<keyword evidence="7" id="KW-1133">Transmembrane helix</keyword>
<accession>A0A1Q5PFU9</accession>
<dbReference type="Pfam" id="PF04247">
    <property type="entry name" value="SirB"/>
    <property type="match status" value="1"/>
</dbReference>
<dbReference type="STRING" id="1797110.A3841_14655"/>
<feature type="transmembrane region" description="Helical" evidence="7">
    <location>
        <begin position="97"/>
        <end position="113"/>
    </location>
</feature>
<dbReference type="PANTHER" id="PTHR33751">
    <property type="entry name" value="CBB3-TYPE CYTOCHROME C OXIDASE SUBUNIT FIXP"/>
    <property type="match status" value="1"/>
</dbReference>
<evidence type="ECO:0000313" key="10">
    <source>
        <dbReference type="Proteomes" id="UP000186551"/>
    </source>
</evidence>
<evidence type="ECO:0000256" key="4">
    <source>
        <dbReference type="ARBA" id="ARBA00022982"/>
    </source>
</evidence>
<dbReference type="PRINTS" id="PR00605">
    <property type="entry name" value="CYTCHROMECIC"/>
</dbReference>
<dbReference type="Pfam" id="PF13442">
    <property type="entry name" value="Cytochrome_CBB3"/>
    <property type="match status" value="1"/>
</dbReference>
<keyword evidence="5 6" id="KW-0408">Iron</keyword>
<evidence type="ECO:0000256" key="2">
    <source>
        <dbReference type="ARBA" id="ARBA00022617"/>
    </source>
</evidence>
<name>A0A1Q5PFU9_9BACT</name>
<evidence type="ECO:0000256" key="3">
    <source>
        <dbReference type="ARBA" id="ARBA00022723"/>
    </source>
</evidence>
<dbReference type="PROSITE" id="PS51007">
    <property type="entry name" value="CYTC"/>
    <property type="match status" value="1"/>
</dbReference>
<comment type="caution">
    <text evidence="9">The sequence shown here is derived from an EMBL/GenBank/DDBJ whole genome shotgun (WGS) entry which is preliminary data.</text>
</comment>
<evidence type="ECO:0000313" key="9">
    <source>
        <dbReference type="EMBL" id="OKL41063.1"/>
    </source>
</evidence>
<keyword evidence="7" id="KW-0472">Membrane</keyword>
<dbReference type="EMBL" id="LVWA01000004">
    <property type="protein sequence ID" value="OKL41063.1"/>
    <property type="molecule type" value="Genomic_DNA"/>
</dbReference>
<feature type="transmembrane region" description="Helical" evidence="7">
    <location>
        <begin position="72"/>
        <end position="90"/>
    </location>
</feature>
<sequence length="242" mass="25989">MQETIVFLHTHVLVVVLFLLLFAYKTVLLLLNRHEALVRARRQTRMLDIIFGTLILITGGFLLFSYQGVPGWLIGKVILVLLAIPLGIVGIRRGSKVLASVSLLLFGYIYGVAETKSLTMQPPAAGQNATTAITATPETDAAETGDVGLSQSAETQQEIVAAMNEAQLANARAIYTHLCETCHGADGARGLGGATNLQASNLSQNNRVHVIEKGRGLMPAFGSQLSDEEVEALATYTMTLKK</sequence>
<evidence type="ECO:0000256" key="6">
    <source>
        <dbReference type="PROSITE-ProRule" id="PRU00433"/>
    </source>
</evidence>
<keyword evidence="2 6" id="KW-0349">Heme</keyword>
<gene>
    <name evidence="9" type="ORF">A3841_14655</name>
</gene>
<dbReference type="Proteomes" id="UP000186551">
    <property type="component" value="Unassembled WGS sequence"/>
</dbReference>
<feature type="transmembrane region" description="Helical" evidence="7">
    <location>
        <begin position="6"/>
        <end position="24"/>
    </location>
</feature>
<dbReference type="InterPro" id="IPR050597">
    <property type="entry name" value="Cytochrome_c_Oxidase_Subunit"/>
</dbReference>
<keyword evidence="1" id="KW-0813">Transport</keyword>
<keyword evidence="3 6" id="KW-0479">Metal-binding</keyword>
<evidence type="ECO:0000259" key="8">
    <source>
        <dbReference type="PROSITE" id="PS51007"/>
    </source>
</evidence>
<feature type="transmembrane region" description="Helical" evidence="7">
    <location>
        <begin position="45"/>
        <end position="66"/>
    </location>
</feature>
<dbReference type="GO" id="GO:0005506">
    <property type="term" value="F:iron ion binding"/>
    <property type="evidence" value="ECO:0007669"/>
    <property type="project" value="InterPro"/>
</dbReference>
<dbReference type="InterPro" id="IPR009056">
    <property type="entry name" value="Cyt_c-like_dom"/>
</dbReference>
<keyword evidence="10" id="KW-1185">Reference proteome</keyword>
<dbReference type="Gene3D" id="1.10.760.10">
    <property type="entry name" value="Cytochrome c-like domain"/>
    <property type="match status" value="1"/>
</dbReference>
<evidence type="ECO:0000256" key="7">
    <source>
        <dbReference type="SAM" id="Phobius"/>
    </source>
</evidence>
<keyword evidence="7" id="KW-0812">Transmembrane</keyword>
<protein>
    <recommendedName>
        <fullName evidence="8">Cytochrome c domain-containing protein</fullName>
    </recommendedName>
</protein>
<dbReference type="InterPro" id="IPR036909">
    <property type="entry name" value="Cyt_c-like_dom_sf"/>
</dbReference>
<dbReference type="PANTHER" id="PTHR33751:SF1">
    <property type="entry name" value="CBB3-TYPE CYTOCHROME C OXIDASE SUBUNIT FIXP"/>
    <property type="match status" value="1"/>
</dbReference>
<evidence type="ECO:0000256" key="1">
    <source>
        <dbReference type="ARBA" id="ARBA00022448"/>
    </source>
</evidence>
<dbReference type="SUPFAM" id="SSF46626">
    <property type="entry name" value="Cytochrome c"/>
    <property type="match status" value="1"/>
</dbReference>
<dbReference type="InterPro" id="IPR008168">
    <property type="entry name" value="Cyt_C_IC"/>
</dbReference>
<proteinExistence type="predicted"/>
<dbReference type="AlphaFoldDB" id="A0A1Q5PFU9"/>